<comment type="caution">
    <text evidence="1">The sequence shown here is derived from an EMBL/GenBank/DDBJ whole genome shotgun (WGS) entry which is preliminary data.</text>
</comment>
<dbReference type="Proteomes" id="UP001642360">
    <property type="component" value="Unassembled WGS sequence"/>
</dbReference>
<gene>
    <name evidence="1" type="ORF">ILEXP_LOCUS14419</name>
</gene>
<keyword evidence="2" id="KW-1185">Reference proteome</keyword>
<sequence length="183" mass="20184">MNIERILDSCMAQVFQRLSLKRQIQEEQMEGRPTKVTRREDGILEVSSSNIPRGSVDLGGTNQALEYRGDVAFDANAEGPVANKGSLVTVFVAPTKGRRVRKFVRQHALMKHKTKGDNQVHVASIDWLEAQPEMVEVAGLTMPPPPSMKIIAWNCQGLGSSLTVLALQDLCANKNPKFFALAK</sequence>
<organism evidence="1 2">
    <name type="scientific">Ilex paraguariensis</name>
    <name type="common">yerba mate</name>
    <dbReference type="NCBI Taxonomy" id="185542"/>
    <lineage>
        <taxon>Eukaryota</taxon>
        <taxon>Viridiplantae</taxon>
        <taxon>Streptophyta</taxon>
        <taxon>Embryophyta</taxon>
        <taxon>Tracheophyta</taxon>
        <taxon>Spermatophyta</taxon>
        <taxon>Magnoliopsida</taxon>
        <taxon>eudicotyledons</taxon>
        <taxon>Gunneridae</taxon>
        <taxon>Pentapetalae</taxon>
        <taxon>asterids</taxon>
        <taxon>campanulids</taxon>
        <taxon>Aquifoliales</taxon>
        <taxon>Aquifoliaceae</taxon>
        <taxon>Ilex</taxon>
    </lineage>
</organism>
<accession>A0ABC8RSM0</accession>
<dbReference type="EMBL" id="CAUOFW020001591">
    <property type="protein sequence ID" value="CAK9146565.1"/>
    <property type="molecule type" value="Genomic_DNA"/>
</dbReference>
<proteinExistence type="predicted"/>
<evidence type="ECO:0000313" key="2">
    <source>
        <dbReference type="Proteomes" id="UP001642360"/>
    </source>
</evidence>
<reference evidence="1 2" key="1">
    <citation type="submission" date="2024-02" db="EMBL/GenBank/DDBJ databases">
        <authorList>
            <person name="Vignale AGUSTIN F."/>
            <person name="Sosa J E."/>
            <person name="Modenutti C."/>
        </authorList>
    </citation>
    <scope>NUCLEOTIDE SEQUENCE [LARGE SCALE GENOMIC DNA]</scope>
</reference>
<evidence type="ECO:0000313" key="1">
    <source>
        <dbReference type="EMBL" id="CAK9146565.1"/>
    </source>
</evidence>
<protein>
    <submittedName>
        <fullName evidence="1">Uncharacterized protein</fullName>
    </submittedName>
</protein>
<dbReference type="AlphaFoldDB" id="A0ABC8RSM0"/>
<name>A0ABC8RSM0_9AQUA</name>